<evidence type="ECO:0000313" key="3">
    <source>
        <dbReference type="Proteomes" id="UP000679307"/>
    </source>
</evidence>
<dbReference type="InterPro" id="IPR003208">
    <property type="entry name" value="Dehydtase/Dehydtase_re"/>
</dbReference>
<dbReference type="SUPFAM" id="SSF52968">
    <property type="entry name" value="B12-dependent dehydatase associated subunit"/>
    <property type="match status" value="1"/>
</dbReference>
<organism evidence="2 3">
    <name type="scientific">Nocardioides aquaticus</name>
    <dbReference type="NCBI Taxonomy" id="160826"/>
    <lineage>
        <taxon>Bacteria</taxon>
        <taxon>Bacillati</taxon>
        <taxon>Actinomycetota</taxon>
        <taxon>Actinomycetes</taxon>
        <taxon>Propionibacteriales</taxon>
        <taxon>Nocardioidaceae</taxon>
        <taxon>Nocardioides</taxon>
    </lineage>
</organism>
<evidence type="ECO:0000313" key="2">
    <source>
        <dbReference type="EMBL" id="QVT79267.1"/>
    </source>
</evidence>
<dbReference type="Gene3D" id="3.40.50.10150">
    <property type="entry name" value="B12-dependent dehydatase associated subunit"/>
    <property type="match status" value="1"/>
</dbReference>
<dbReference type="RefSeq" id="WP_214058741.1">
    <property type="nucleotide sequence ID" value="NZ_BAAAHS010000012.1"/>
</dbReference>
<proteinExistence type="predicted"/>
<feature type="region of interest" description="Disordered" evidence="1">
    <location>
        <begin position="1"/>
        <end position="20"/>
    </location>
</feature>
<evidence type="ECO:0000256" key="1">
    <source>
        <dbReference type="SAM" id="MobiDB-lite"/>
    </source>
</evidence>
<protein>
    <recommendedName>
        <fullName evidence="4">PduH protein</fullName>
    </recommendedName>
</protein>
<evidence type="ECO:0008006" key="4">
    <source>
        <dbReference type="Google" id="ProtNLM"/>
    </source>
</evidence>
<dbReference type="EMBL" id="CP075371">
    <property type="protein sequence ID" value="QVT79267.1"/>
    <property type="molecule type" value="Genomic_DNA"/>
</dbReference>
<keyword evidence="3" id="KW-1185">Reference proteome</keyword>
<sequence length="124" mass="12671">MSELRRGTGRGSGQPEPPHVLVAGSADDDLVRAALAGIEEEGVPSRVVPPRGDSEAAARAAAQTAPLDVGLAVVDGAVCLTHAKFPDGHLVDRVVDASPVEARLLGHDAARIVLSVPLHVGNPQ</sequence>
<dbReference type="InterPro" id="IPR010254">
    <property type="entry name" value="B12-dep_deHydtase_bsu"/>
</dbReference>
<accession>A0ABX8EGP9</accession>
<reference evidence="2 3" key="1">
    <citation type="submission" date="2021-05" db="EMBL/GenBank/DDBJ databases">
        <title>Complete genome of Nocardioides aquaticus KCTC 9944T isolated from meromictic and hypersaline Ekho Lake, Antarctica.</title>
        <authorList>
            <person name="Hwang K."/>
            <person name="Kim K.M."/>
            <person name="Choe H."/>
        </authorList>
    </citation>
    <scope>NUCLEOTIDE SEQUENCE [LARGE SCALE GENOMIC DNA]</scope>
    <source>
        <strain evidence="2 3">KCTC 9944</strain>
    </source>
</reference>
<dbReference type="Proteomes" id="UP000679307">
    <property type="component" value="Chromosome"/>
</dbReference>
<dbReference type="Pfam" id="PF02288">
    <property type="entry name" value="Dehydratase_MU"/>
    <property type="match status" value="1"/>
</dbReference>
<name>A0ABX8EGP9_9ACTN</name>
<gene>
    <name evidence="2" type="ORF">ENKNEFLB_01648</name>
</gene>